<dbReference type="Proteomes" id="UP000236742">
    <property type="component" value="Unassembled WGS sequence"/>
</dbReference>
<organism evidence="1 2">
    <name type="scientific">Jhaorihella thermophila</name>
    <dbReference type="NCBI Taxonomy" id="488547"/>
    <lineage>
        <taxon>Bacteria</taxon>
        <taxon>Pseudomonadati</taxon>
        <taxon>Pseudomonadota</taxon>
        <taxon>Alphaproteobacteria</taxon>
        <taxon>Rhodobacterales</taxon>
        <taxon>Paracoccaceae</taxon>
        <taxon>Jhaorihella</taxon>
    </lineage>
</organism>
<name>A0A1H5RL73_9RHOB</name>
<keyword evidence="2" id="KW-1185">Reference proteome</keyword>
<gene>
    <name evidence="1" type="ORF">SAMN05421751_1012</name>
</gene>
<sequence>MFEKTKHSAVSDQEPITLPGASRAMRNVPAASSAHCTAHVVLGDGVGQRAQAESWLELSALFVLNAIPNVVAIQEQVRFFYGWKPEEQSQHVFDIIATLRDGRKIGFTVKPEARLVSGRFLEEMQEVSWWAVEKGFVDEVRLITERDIDSTDLRNAKVLAAVREADPEADALALSFIDGLPEGAGQSLRRLTIDIGMQGRGYRALLRLIRNGMLRPMSRGLIGPEMVVARTDARPEDLTVGDTHVASADELIAA</sequence>
<evidence type="ECO:0000313" key="2">
    <source>
        <dbReference type="Proteomes" id="UP000236742"/>
    </source>
</evidence>
<dbReference type="OrthoDB" id="7982727at2"/>
<proteinExistence type="predicted"/>
<protein>
    <submittedName>
        <fullName evidence="1">Uncharacterized protein</fullName>
    </submittedName>
</protein>
<accession>A0A1H5RL73</accession>
<dbReference type="AlphaFoldDB" id="A0A1H5RL73"/>
<dbReference type="EMBL" id="FNVD01000001">
    <property type="protein sequence ID" value="SEF39095.1"/>
    <property type="molecule type" value="Genomic_DNA"/>
</dbReference>
<evidence type="ECO:0000313" key="1">
    <source>
        <dbReference type="EMBL" id="SEF39095.1"/>
    </source>
</evidence>
<dbReference type="RefSeq" id="WP_104006066.1">
    <property type="nucleotide sequence ID" value="NZ_FNVD01000001.1"/>
</dbReference>
<reference evidence="1 2" key="1">
    <citation type="submission" date="2016-10" db="EMBL/GenBank/DDBJ databases">
        <authorList>
            <person name="de Groot N.N."/>
        </authorList>
    </citation>
    <scope>NUCLEOTIDE SEQUENCE [LARGE SCALE GENOMIC DNA]</scope>
    <source>
        <strain evidence="1 2">DSM 23413</strain>
    </source>
</reference>